<comment type="cofactor">
    <cofactor evidence="1">
        <name>Cu cation</name>
        <dbReference type="ChEBI" id="CHEBI:23378"/>
    </cofactor>
</comment>
<dbReference type="PRINTS" id="PR00074">
    <property type="entry name" value="LYSYLOXIDASE"/>
</dbReference>
<evidence type="ECO:0000256" key="11">
    <source>
        <dbReference type="ARBA" id="ARBA00022772"/>
    </source>
</evidence>
<dbReference type="InterPro" id="IPR019828">
    <property type="entry name" value="Lysyl_oxidase_CS"/>
</dbReference>
<evidence type="ECO:0000256" key="18">
    <source>
        <dbReference type="ARBA" id="ARBA00038869"/>
    </source>
</evidence>
<dbReference type="InterPro" id="IPR013087">
    <property type="entry name" value="Znf_C2H2_type"/>
</dbReference>
<feature type="region of interest" description="Disordered" evidence="21">
    <location>
        <begin position="53"/>
        <end position="104"/>
    </location>
</feature>
<evidence type="ECO:0000256" key="5">
    <source>
        <dbReference type="ARBA" id="ARBA00022477"/>
    </source>
</evidence>
<dbReference type="Proteomes" id="UP000675881">
    <property type="component" value="Chromosome 10"/>
</dbReference>
<dbReference type="GO" id="GO:0005615">
    <property type="term" value="C:extracellular space"/>
    <property type="evidence" value="ECO:0007669"/>
    <property type="project" value="TreeGrafter"/>
</dbReference>
<evidence type="ECO:0000256" key="7">
    <source>
        <dbReference type="ARBA" id="ARBA00022692"/>
    </source>
</evidence>
<evidence type="ECO:0000256" key="8">
    <source>
        <dbReference type="ARBA" id="ARBA00022723"/>
    </source>
</evidence>
<evidence type="ECO:0000256" key="19">
    <source>
        <dbReference type="ARBA" id="ARBA00047861"/>
    </source>
</evidence>
<evidence type="ECO:0000256" key="1">
    <source>
        <dbReference type="ARBA" id="ARBA00001935"/>
    </source>
</evidence>
<evidence type="ECO:0000256" key="10">
    <source>
        <dbReference type="ARBA" id="ARBA00022737"/>
    </source>
</evidence>
<feature type="region of interest" description="Disordered" evidence="21">
    <location>
        <begin position="183"/>
        <end position="204"/>
    </location>
</feature>
<evidence type="ECO:0000259" key="22">
    <source>
        <dbReference type="PROSITE" id="PS50287"/>
    </source>
</evidence>
<feature type="domain" description="SRCR" evidence="22">
    <location>
        <begin position="627"/>
        <end position="732"/>
    </location>
</feature>
<keyword evidence="5" id="KW-0886">LTQ</keyword>
<evidence type="ECO:0000256" key="2">
    <source>
        <dbReference type="ARBA" id="ARBA00004167"/>
    </source>
</evidence>
<proteinExistence type="inferred from homology"/>
<keyword evidence="12" id="KW-1133">Transmembrane helix</keyword>
<dbReference type="OrthoDB" id="547291at2759"/>
<feature type="region of interest" description="Disordered" evidence="21">
    <location>
        <begin position="597"/>
        <end position="617"/>
    </location>
</feature>
<evidence type="ECO:0000256" key="16">
    <source>
        <dbReference type="ARBA" id="ARBA00023157"/>
    </source>
</evidence>
<comment type="caution">
    <text evidence="20">Lacks conserved residue(s) required for the propagation of feature annotation.</text>
</comment>
<gene>
    <name evidence="23" type="ORF">LSAA_2715</name>
</gene>
<evidence type="ECO:0000256" key="14">
    <source>
        <dbReference type="ARBA" id="ARBA00023008"/>
    </source>
</evidence>
<comment type="catalytic activity">
    <reaction evidence="19">
        <text>L-lysyl-[protein] + O2 + H2O = (S)-2-amino-6-oxohexanoyl-[protein] + H2O2 + NH4(+)</text>
        <dbReference type="Rhea" id="RHEA:24544"/>
        <dbReference type="Rhea" id="RHEA-COMP:9752"/>
        <dbReference type="Rhea" id="RHEA-COMP:12448"/>
        <dbReference type="ChEBI" id="CHEBI:15377"/>
        <dbReference type="ChEBI" id="CHEBI:15379"/>
        <dbReference type="ChEBI" id="CHEBI:16240"/>
        <dbReference type="ChEBI" id="CHEBI:28938"/>
        <dbReference type="ChEBI" id="CHEBI:29969"/>
        <dbReference type="ChEBI" id="CHEBI:131803"/>
        <dbReference type="EC" id="1.4.3.13"/>
    </reaction>
</comment>
<dbReference type="SUPFAM" id="SSF56487">
    <property type="entry name" value="SRCR-like"/>
    <property type="match status" value="2"/>
</dbReference>
<feature type="compositionally biased region" description="Low complexity" evidence="21">
    <location>
        <begin position="183"/>
        <end position="198"/>
    </location>
</feature>
<dbReference type="InterPro" id="IPR001695">
    <property type="entry name" value="Lysyl_oxidase"/>
</dbReference>
<feature type="disulfide bond" evidence="20">
    <location>
        <begin position="540"/>
        <end position="601"/>
    </location>
</feature>
<dbReference type="FunFam" id="3.10.250.10:FF:000001">
    <property type="entry name" value="Lysyl oxidase 4 isoform X1"/>
    <property type="match status" value="1"/>
</dbReference>
<keyword evidence="14" id="KW-0186">Copper</keyword>
<dbReference type="InterPro" id="IPR036772">
    <property type="entry name" value="SRCR-like_dom_sf"/>
</dbReference>
<dbReference type="Pfam" id="PF01186">
    <property type="entry name" value="Lysyl_oxidase"/>
    <property type="match status" value="1"/>
</dbReference>
<dbReference type="AlphaFoldDB" id="A0A7R8CEF7"/>
<evidence type="ECO:0000256" key="20">
    <source>
        <dbReference type="PROSITE-ProRule" id="PRU00196"/>
    </source>
</evidence>
<reference evidence="23" key="1">
    <citation type="submission" date="2021-02" db="EMBL/GenBank/DDBJ databases">
        <authorList>
            <person name="Bekaert M."/>
        </authorList>
    </citation>
    <scope>NUCLEOTIDE SEQUENCE</scope>
    <source>
        <strain evidence="23">IoA-00</strain>
    </source>
</reference>
<dbReference type="InterPro" id="IPR050912">
    <property type="entry name" value="LOX-like_protein"/>
</dbReference>
<evidence type="ECO:0000256" key="21">
    <source>
        <dbReference type="SAM" id="MobiDB-lite"/>
    </source>
</evidence>
<dbReference type="GO" id="GO:0004720">
    <property type="term" value="F:protein-lysine 6-oxidase activity"/>
    <property type="evidence" value="ECO:0007669"/>
    <property type="project" value="UniProtKB-EC"/>
</dbReference>
<feature type="compositionally biased region" description="Pro residues" evidence="21">
    <location>
        <begin position="603"/>
        <end position="614"/>
    </location>
</feature>
<keyword evidence="8" id="KW-0479">Metal-binding</keyword>
<dbReference type="PROSITE" id="PS00926">
    <property type="entry name" value="LYSYL_OXIDASE"/>
    <property type="match status" value="1"/>
</dbReference>
<dbReference type="Gene3D" id="3.10.250.10">
    <property type="entry name" value="SRCR-like domain"/>
    <property type="match status" value="2"/>
</dbReference>
<evidence type="ECO:0000313" key="24">
    <source>
        <dbReference type="Proteomes" id="UP000675881"/>
    </source>
</evidence>
<dbReference type="InterPro" id="IPR001190">
    <property type="entry name" value="SRCR"/>
</dbReference>
<keyword evidence="11" id="KW-0801">TPQ</keyword>
<comment type="similarity">
    <text evidence="4">Belongs to the lysyl oxidase family.</text>
</comment>
<name>A0A7R8CEF7_LEPSM</name>
<keyword evidence="15" id="KW-0472">Membrane</keyword>
<feature type="disulfide bond" evidence="20">
    <location>
        <begin position="571"/>
        <end position="581"/>
    </location>
</feature>
<dbReference type="GO" id="GO:0005507">
    <property type="term" value="F:copper ion binding"/>
    <property type="evidence" value="ECO:0007669"/>
    <property type="project" value="InterPro"/>
</dbReference>
<feature type="disulfide bond" evidence="20">
    <location>
        <begin position="700"/>
        <end position="710"/>
    </location>
</feature>
<keyword evidence="13 23" id="KW-0560">Oxidoreductase</keyword>
<dbReference type="FunFam" id="3.10.250.10:FF:000016">
    <property type="entry name" value="Scavenger receptor cysteine-rich protein type 12"/>
    <property type="match status" value="1"/>
</dbReference>
<keyword evidence="10" id="KW-0677">Repeat</keyword>
<keyword evidence="6" id="KW-0964">Secreted</keyword>
<keyword evidence="7" id="KW-0812">Transmembrane</keyword>
<evidence type="ECO:0000256" key="3">
    <source>
        <dbReference type="ARBA" id="ARBA00004239"/>
    </source>
</evidence>
<dbReference type="EMBL" id="HG994589">
    <property type="protein sequence ID" value="CAF2795654.1"/>
    <property type="molecule type" value="Genomic_DNA"/>
</dbReference>
<evidence type="ECO:0000256" key="6">
    <source>
        <dbReference type="ARBA" id="ARBA00022525"/>
    </source>
</evidence>
<comment type="subcellular location">
    <subcellularLocation>
        <location evidence="2">Membrane</location>
        <topology evidence="2">Single-pass membrane protein</topology>
    </subcellularLocation>
    <subcellularLocation>
        <location evidence="3">Secreted</location>
        <location evidence="3">Extracellular space</location>
    </subcellularLocation>
</comment>
<dbReference type="SMART" id="SM00202">
    <property type="entry name" value="SR"/>
    <property type="match status" value="2"/>
</dbReference>
<dbReference type="GO" id="GO:0016020">
    <property type="term" value="C:membrane"/>
    <property type="evidence" value="ECO:0007669"/>
    <property type="project" value="UniProtKB-SubCell"/>
</dbReference>
<evidence type="ECO:0000256" key="17">
    <source>
        <dbReference type="ARBA" id="ARBA00023180"/>
    </source>
</evidence>
<evidence type="ECO:0000256" key="15">
    <source>
        <dbReference type="ARBA" id="ARBA00023136"/>
    </source>
</evidence>
<feature type="domain" description="SRCR" evidence="22">
    <location>
        <begin position="501"/>
        <end position="602"/>
    </location>
</feature>
<dbReference type="PROSITE" id="PS50287">
    <property type="entry name" value="SRCR_2"/>
    <property type="match status" value="2"/>
</dbReference>
<dbReference type="PRINTS" id="PR00258">
    <property type="entry name" value="SPERACTRCPTR"/>
</dbReference>
<dbReference type="PANTHER" id="PTHR45817:SF4">
    <property type="entry name" value="LYSYL OXIDASE-LIKE-RELATED"/>
    <property type="match status" value="1"/>
</dbReference>
<keyword evidence="24" id="KW-1185">Reference proteome</keyword>
<evidence type="ECO:0000256" key="13">
    <source>
        <dbReference type="ARBA" id="ARBA00023002"/>
    </source>
</evidence>
<feature type="compositionally biased region" description="Polar residues" evidence="21">
    <location>
        <begin position="81"/>
        <end position="104"/>
    </location>
</feature>
<accession>A0A7R8CEF7</accession>
<dbReference type="PROSITE" id="PS00028">
    <property type="entry name" value="ZINC_FINGER_C2H2_1"/>
    <property type="match status" value="1"/>
</dbReference>
<evidence type="ECO:0000256" key="4">
    <source>
        <dbReference type="ARBA" id="ARBA00007492"/>
    </source>
</evidence>
<evidence type="ECO:0000256" key="12">
    <source>
        <dbReference type="ARBA" id="ARBA00022989"/>
    </source>
</evidence>
<keyword evidence="17" id="KW-0325">Glycoprotein</keyword>
<keyword evidence="16 20" id="KW-1015">Disulfide bond</keyword>
<evidence type="ECO:0000256" key="9">
    <source>
        <dbReference type="ARBA" id="ARBA00022729"/>
    </source>
</evidence>
<keyword evidence="9" id="KW-0732">Signal</keyword>
<protein>
    <recommendedName>
        <fullName evidence="18">protein-lysine 6-oxidase</fullName>
        <ecNumber evidence="18">1.4.3.13</ecNumber>
    </recommendedName>
</protein>
<evidence type="ECO:0000313" key="23">
    <source>
        <dbReference type="EMBL" id="CAF2795654.1"/>
    </source>
</evidence>
<dbReference type="EC" id="1.4.3.13" evidence="18"/>
<sequence length="943" mass="106659">MCILRLDHQIHQAIQNMDDYNSDLQSLWATIPEDAILSGPSWLTNENRDPFISSTWNDEEDYSCPSKRARRSTEEKLHPLYNTSTSDEHISSTSNDVNEPQTNNESLESLFNSLTAESTPESTQVPSTPTFMVEVLPTQEISNVSETSIRDNEPMVIINFDPQRPSVVQATFDLSDALQYPIASSSSSDPLPSPITSPKVSSSYTPPPMNELFVSTIDGKGQERYSCLSCRDVLRNYKEATKHFRNKHAIYECQYCPSSHFIGYFRMNAHTKKMHKKPTTVSCQCGRGFSSEKGLNKHKLNCPAYQEHMTKLRSTLKPTYQFLSYPNPFKSFQSFLFIDFLPMNVWIIHALFLSKFVIQSQGATQPQPFFIRTTESEPFFFSPTEPGLPPLQPETTNAYNTEKLASTQNTYPATFMEKIQPDLYEPLPTDPSVESNIFVPTLNIPATTDVSHILPITTTMYADEYEDYDNMDMDPLDVQTLISDLLKTGGSSGNDVKEGDLRLVDGRDKYEGNLQIFHDGRWGSVCDDEWDMMSDAIVACKQLGFGKPKRYYHSSQFGYTKRLIHMDNLYCYGTEKRLQDCRFNGWGDHDCERTESAGLKCTSPPPPPTTPPPATTARPQIKRNFKIRLNGGRIKEEGRVEVSFEGSANFWAPVCGDGWDLPAALVACRELGLKYAQNAFQTHLFTKPSSLNPGISGINCKGNEDRLSDCFHDEDIYCPRSGSTDVAGIVCVDEQADLAIDVYALISSTHLEDKTIFSLACAMEENCLASEAYSLRLNNPNYNLEVRRLLRFTTSIENIGNADFRPFIPKSHWEWHACHAHYHSMEVFAHFDVLNVFGARVAEGHKASFCLEDRECYGVEAKYSCENYGDQGITPGCKDIYYHNIDCQWLDMTEVDPGIYTFRMAINPEYKVAEQSFENNAVECVLTYTQQYALMSNCTIGRP</sequence>
<dbReference type="PANTHER" id="PTHR45817">
    <property type="entry name" value="LYSYL OXIDASE-LIKE-RELATED"/>
    <property type="match status" value="1"/>
</dbReference>
<dbReference type="Pfam" id="PF00530">
    <property type="entry name" value="SRCR"/>
    <property type="match status" value="2"/>
</dbReference>
<organism evidence="23 24">
    <name type="scientific">Lepeophtheirus salmonis</name>
    <name type="common">Salmon louse</name>
    <name type="synonym">Caligus salmonis</name>
    <dbReference type="NCBI Taxonomy" id="72036"/>
    <lineage>
        <taxon>Eukaryota</taxon>
        <taxon>Metazoa</taxon>
        <taxon>Ecdysozoa</taxon>
        <taxon>Arthropoda</taxon>
        <taxon>Crustacea</taxon>
        <taxon>Multicrustacea</taxon>
        <taxon>Hexanauplia</taxon>
        <taxon>Copepoda</taxon>
        <taxon>Siphonostomatoida</taxon>
        <taxon>Caligidae</taxon>
        <taxon>Lepeophtheirus</taxon>
    </lineage>
</organism>